<proteinExistence type="predicted"/>
<dbReference type="Proteomes" id="UP000238326">
    <property type="component" value="Unassembled WGS sequence"/>
</dbReference>
<dbReference type="InterPro" id="IPR050595">
    <property type="entry name" value="Bact_response_regulator"/>
</dbReference>
<dbReference type="Gene3D" id="3.40.50.2300">
    <property type="match status" value="1"/>
</dbReference>
<dbReference type="GO" id="GO:0000160">
    <property type="term" value="P:phosphorelay signal transduction system"/>
    <property type="evidence" value="ECO:0007669"/>
    <property type="project" value="InterPro"/>
</dbReference>
<keyword evidence="6" id="KW-1185">Reference proteome</keyword>
<dbReference type="SMART" id="SM00448">
    <property type="entry name" value="REC"/>
    <property type="match status" value="1"/>
</dbReference>
<feature type="domain" description="Response regulatory" evidence="3">
    <location>
        <begin position="179"/>
        <end position="295"/>
    </location>
</feature>
<evidence type="ECO:0000256" key="1">
    <source>
        <dbReference type="ARBA" id="ARBA00022553"/>
    </source>
</evidence>
<dbReference type="AlphaFoldDB" id="A0A2S9KFS7"/>
<protein>
    <submittedName>
        <fullName evidence="4">Response regulator</fullName>
    </submittedName>
</protein>
<keyword evidence="1 2" id="KW-0597">Phosphoprotein</keyword>
<evidence type="ECO:0000313" key="4">
    <source>
        <dbReference type="EMBL" id="MYZ52501.1"/>
    </source>
</evidence>
<evidence type="ECO:0000313" key="6">
    <source>
        <dbReference type="Proteomes" id="UP000238326"/>
    </source>
</evidence>
<reference evidence="5 6" key="1">
    <citation type="submission" date="2018-03" db="EMBL/GenBank/DDBJ databases">
        <title>Comparative genomics illustrates the genes involved in a hyperalkaliphilic mechanisms of Serpentinomonas isolated from highly-alkaline calcium-rich serpentinized springs.</title>
        <authorList>
            <person name="Suzuki S."/>
            <person name="Ishii S."/>
            <person name="Walworth N."/>
            <person name="Bird L."/>
            <person name="Kuenen J.G."/>
            <person name="Nealson K.H."/>
        </authorList>
    </citation>
    <scope>NUCLEOTIDE SEQUENCE [LARGE SCALE GENOMIC DNA]</scope>
    <source>
        <strain evidence="5 6">83</strain>
    </source>
</reference>
<dbReference type="InterPro" id="IPR011006">
    <property type="entry name" value="CheY-like_superfamily"/>
</dbReference>
<dbReference type="OrthoDB" id="9801101at2"/>
<dbReference type="PANTHER" id="PTHR44591:SF3">
    <property type="entry name" value="RESPONSE REGULATORY DOMAIN-CONTAINING PROTEIN"/>
    <property type="match status" value="1"/>
</dbReference>
<dbReference type="SUPFAM" id="SSF52172">
    <property type="entry name" value="CheY-like"/>
    <property type="match status" value="1"/>
</dbReference>
<name>A0A2S9KFS7_9BURK</name>
<dbReference type="EMBL" id="PVLR01000016">
    <property type="protein sequence ID" value="PRD69303.1"/>
    <property type="molecule type" value="Genomic_DNA"/>
</dbReference>
<accession>A0A2S9KFS7</accession>
<organism evidence="5 6">
    <name type="scientific">Malikia spinosa</name>
    <dbReference type="NCBI Taxonomy" id="86180"/>
    <lineage>
        <taxon>Bacteria</taxon>
        <taxon>Pseudomonadati</taxon>
        <taxon>Pseudomonadota</taxon>
        <taxon>Betaproteobacteria</taxon>
        <taxon>Burkholderiales</taxon>
        <taxon>Comamonadaceae</taxon>
        <taxon>Malikia</taxon>
    </lineage>
</organism>
<dbReference type="Pfam" id="PF00072">
    <property type="entry name" value="Response_reg"/>
    <property type="match status" value="1"/>
</dbReference>
<dbReference type="RefSeq" id="WP_105729134.1">
    <property type="nucleotide sequence ID" value="NZ_DAIPCI010000010.1"/>
</dbReference>
<dbReference type="Proteomes" id="UP000481947">
    <property type="component" value="Unassembled WGS sequence"/>
</dbReference>
<dbReference type="EMBL" id="VYSB01000010">
    <property type="protein sequence ID" value="MYZ52501.1"/>
    <property type="molecule type" value="Genomic_DNA"/>
</dbReference>
<dbReference type="PROSITE" id="PS50110">
    <property type="entry name" value="RESPONSE_REGULATORY"/>
    <property type="match status" value="1"/>
</dbReference>
<evidence type="ECO:0000313" key="5">
    <source>
        <dbReference type="EMBL" id="PRD69303.1"/>
    </source>
</evidence>
<dbReference type="InterPro" id="IPR001789">
    <property type="entry name" value="Sig_transdc_resp-reg_receiver"/>
</dbReference>
<evidence type="ECO:0000313" key="7">
    <source>
        <dbReference type="Proteomes" id="UP000481947"/>
    </source>
</evidence>
<dbReference type="PANTHER" id="PTHR44591">
    <property type="entry name" value="STRESS RESPONSE REGULATOR PROTEIN 1"/>
    <property type="match status" value="1"/>
</dbReference>
<feature type="modified residue" description="4-aspartylphosphate" evidence="2">
    <location>
        <position position="228"/>
    </location>
</feature>
<sequence length="296" mass="33239">MDSTSSILIASNSAADAELVRNLLLKTCSRMTLSVQPEHHVSDFDTHLPDVLVLAFSDLEETRAYYQGLCRSSQVAASHRYRTVLLCRKEDLKAAYDLCRQEEFDDYVLFWPMSFDATRLSISVLLAVRAVQAFRQSQVKSPVRPLVKPAIKSASAPELKIDPSLAHMKLKLEPPARSTIMLIDDEIFQHNLVRFLLTGLNCDFIFAFSGTEAIAKLQYVRPSLILMDVLMPGMSGLDLTRHLKSTPVGMDIPIVMVTGNSDKDVVEKSLQAGASDFLVKPFSQDMFLRKLQRFLR</sequence>
<gene>
    <name evidence="5" type="ORF">C6P61_06580</name>
    <name evidence="4" type="ORF">F5985_10220</name>
</gene>
<comment type="caution">
    <text evidence="5">The sequence shown here is derived from an EMBL/GenBank/DDBJ whole genome shotgun (WGS) entry which is preliminary data.</text>
</comment>
<reference evidence="4 7" key="2">
    <citation type="submission" date="2019-09" db="EMBL/GenBank/DDBJ databases">
        <title>Identification of Malikia spinosa a prominent benzene-, toluene-, and ethylbenzene-degrading bacterium: enrichment, isolation and whole genome sequencing.</title>
        <authorList>
            <person name="Tancsics A."/>
            <person name="Revesz F."/>
            <person name="Kriszt B."/>
        </authorList>
    </citation>
    <scope>NUCLEOTIDE SEQUENCE [LARGE SCALE GENOMIC DNA]</scope>
    <source>
        <strain evidence="4 7">AB6</strain>
    </source>
</reference>
<evidence type="ECO:0000259" key="3">
    <source>
        <dbReference type="PROSITE" id="PS50110"/>
    </source>
</evidence>
<evidence type="ECO:0000256" key="2">
    <source>
        <dbReference type="PROSITE-ProRule" id="PRU00169"/>
    </source>
</evidence>